<dbReference type="SMART" id="SM00225">
    <property type="entry name" value="BTB"/>
    <property type="match status" value="1"/>
</dbReference>
<dbReference type="InterPro" id="IPR011333">
    <property type="entry name" value="SKP1/BTB/POZ_sf"/>
</dbReference>
<dbReference type="SMART" id="SM00248">
    <property type="entry name" value="ANK"/>
    <property type="match status" value="3"/>
</dbReference>
<evidence type="ECO:0000313" key="6">
    <source>
        <dbReference type="Proteomes" id="UP000001593"/>
    </source>
</evidence>
<evidence type="ECO:0000256" key="2">
    <source>
        <dbReference type="ARBA" id="ARBA00023043"/>
    </source>
</evidence>
<dbReference type="Gene3D" id="1.25.40.20">
    <property type="entry name" value="Ankyrin repeat-containing domain"/>
    <property type="match status" value="1"/>
</dbReference>
<dbReference type="PROSITE" id="PS50297">
    <property type="entry name" value="ANK_REP_REGION"/>
    <property type="match status" value="2"/>
</dbReference>
<accession>A7SPX8</accession>
<dbReference type="SUPFAM" id="SSF48403">
    <property type="entry name" value="Ankyrin repeat"/>
    <property type="match status" value="1"/>
</dbReference>
<dbReference type="Gene3D" id="1.10.20.10">
    <property type="entry name" value="Histone, subunit A"/>
    <property type="match status" value="1"/>
</dbReference>
<gene>
    <name evidence="5" type="ORF">NEMVEDRAFT_v1g126496</name>
</gene>
<protein>
    <recommendedName>
        <fullName evidence="4">BTB domain-containing protein</fullName>
    </recommendedName>
</protein>
<organism evidence="5 6">
    <name type="scientific">Nematostella vectensis</name>
    <name type="common">Starlet sea anemone</name>
    <dbReference type="NCBI Taxonomy" id="45351"/>
    <lineage>
        <taxon>Eukaryota</taxon>
        <taxon>Metazoa</taxon>
        <taxon>Cnidaria</taxon>
        <taxon>Anthozoa</taxon>
        <taxon>Hexacorallia</taxon>
        <taxon>Actiniaria</taxon>
        <taxon>Edwardsiidae</taxon>
        <taxon>Nematostella</taxon>
    </lineage>
</organism>
<evidence type="ECO:0000259" key="4">
    <source>
        <dbReference type="PROSITE" id="PS50097"/>
    </source>
</evidence>
<dbReference type="Gene3D" id="3.30.710.10">
    <property type="entry name" value="Potassium Channel Kv1.1, Chain A"/>
    <property type="match status" value="1"/>
</dbReference>
<dbReference type="PANTHER" id="PTHR46071:SF2">
    <property type="entry name" value="ANKYRIN REPEAT AND BTB_POZ DOMAIN-CONTAINING PROTEIN 2-LIKE PROTEIN"/>
    <property type="match status" value="1"/>
</dbReference>
<dbReference type="PANTHER" id="PTHR46071">
    <property type="entry name" value="ANKYRIN REPEAT AND BTB/POZ DOMAIN-CONTAINING"/>
    <property type="match status" value="1"/>
</dbReference>
<dbReference type="Pfam" id="PF12796">
    <property type="entry name" value="Ank_2"/>
    <property type="match status" value="1"/>
</dbReference>
<evidence type="ECO:0000313" key="5">
    <source>
        <dbReference type="EMBL" id="EDO34265.1"/>
    </source>
</evidence>
<keyword evidence="1" id="KW-0677">Repeat</keyword>
<dbReference type="SUPFAM" id="SSF54695">
    <property type="entry name" value="POZ domain"/>
    <property type="match status" value="1"/>
</dbReference>
<dbReference type="PROSITE" id="PS50097">
    <property type="entry name" value="BTB"/>
    <property type="match status" value="1"/>
</dbReference>
<evidence type="ECO:0000256" key="3">
    <source>
        <dbReference type="PROSITE-ProRule" id="PRU00023"/>
    </source>
</evidence>
<proteinExistence type="predicted"/>
<name>A7SPX8_NEMVE</name>
<dbReference type="InterPro" id="IPR052089">
    <property type="entry name" value="Ankyrin-BTB/POZ_domain"/>
</dbReference>
<dbReference type="InterPro" id="IPR059008">
    <property type="entry name" value="ABTB2/3_histone"/>
</dbReference>
<dbReference type="GO" id="GO:0030527">
    <property type="term" value="F:structural constituent of chromatin"/>
    <property type="evidence" value="ECO:0007669"/>
    <property type="project" value="InterPro"/>
</dbReference>
<dbReference type="Pfam" id="PF26281">
    <property type="entry name" value="Histone_ABTB"/>
    <property type="match status" value="1"/>
</dbReference>
<dbReference type="InterPro" id="IPR036770">
    <property type="entry name" value="Ankyrin_rpt-contain_sf"/>
</dbReference>
<dbReference type="eggNOG" id="ENOG502QSQY">
    <property type="taxonomic scope" value="Eukaryota"/>
</dbReference>
<dbReference type="GO" id="GO:0000786">
    <property type="term" value="C:nucleosome"/>
    <property type="evidence" value="ECO:0007669"/>
    <property type="project" value="InterPro"/>
</dbReference>
<dbReference type="InterPro" id="IPR009072">
    <property type="entry name" value="Histone-fold"/>
</dbReference>
<dbReference type="PRINTS" id="PR00620">
    <property type="entry name" value="HISTONEH2A"/>
</dbReference>
<dbReference type="EMBL" id="DS469738">
    <property type="protein sequence ID" value="EDO34265.1"/>
    <property type="molecule type" value="Genomic_DNA"/>
</dbReference>
<dbReference type="CDD" id="cd18297">
    <property type="entry name" value="BTB_POZ_ABTB2-like"/>
    <property type="match status" value="1"/>
</dbReference>
<evidence type="ECO:0000256" key="1">
    <source>
        <dbReference type="ARBA" id="ARBA00022737"/>
    </source>
</evidence>
<dbReference type="InterPro" id="IPR002119">
    <property type="entry name" value="Histone_H2A"/>
</dbReference>
<dbReference type="OMA" id="VCYGEDS"/>
<dbReference type="GO" id="GO:0003677">
    <property type="term" value="F:DNA binding"/>
    <property type="evidence" value="ECO:0007669"/>
    <property type="project" value="InterPro"/>
</dbReference>
<dbReference type="InParanoid" id="A7SPX8"/>
<dbReference type="STRING" id="45351.A7SPX8"/>
<dbReference type="SUPFAM" id="SSF47113">
    <property type="entry name" value="Histone-fold"/>
    <property type="match status" value="2"/>
</dbReference>
<dbReference type="AlphaFoldDB" id="A7SPX8"/>
<dbReference type="Pfam" id="PF00651">
    <property type="entry name" value="BTB"/>
    <property type="match status" value="1"/>
</dbReference>
<dbReference type="InterPro" id="IPR000210">
    <property type="entry name" value="BTB/POZ_dom"/>
</dbReference>
<feature type="non-terminal residue" evidence="5">
    <location>
        <position position="885"/>
    </location>
</feature>
<keyword evidence="2 3" id="KW-0040">ANK repeat</keyword>
<feature type="repeat" description="ANK" evidence="3">
    <location>
        <begin position="459"/>
        <end position="491"/>
    </location>
</feature>
<dbReference type="HOGENOM" id="CLU_001918_0_0_1"/>
<dbReference type="InterPro" id="IPR002110">
    <property type="entry name" value="Ankyrin_rpt"/>
</dbReference>
<dbReference type="GO" id="GO:0046982">
    <property type="term" value="F:protein heterodimerization activity"/>
    <property type="evidence" value="ECO:0007669"/>
    <property type="project" value="InterPro"/>
</dbReference>
<dbReference type="PROSITE" id="PS50088">
    <property type="entry name" value="ANK_REPEAT"/>
    <property type="match status" value="2"/>
</dbReference>
<feature type="repeat" description="ANK" evidence="3">
    <location>
        <begin position="412"/>
        <end position="444"/>
    </location>
</feature>
<dbReference type="Proteomes" id="UP000001593">
    <property type="component" value="Unassembled WGS sequence"/>
</dbReference>
<feature type="domain" description="BTB" evidence="4">
    <location>
        <begin position="723"/>
        <end position="793"/>
    </location>
</feature>
<dbReference type="Pfam" id="PF00023">
    <property type="entry name" value="Ank"/>
    <property type="match status" value="1"/>
</dbReference>
<dbReference type="PhylomeDB" id="A7SPX8"/>
<sequence>PLLPRIDDVPWCLNDVSKVLRLGRAREHFRAISPQTIERISFMLQRPLLRIVREARRLALRHERLSKAEIQTSVRLVLSLSMSRSCAVLASKALSMYSMCGEPFLKSKRARSGLVFPVGRIFRWLLDMKVACRVYDAAAIYLAATLEYIAEETIYRAVTTREVIDHVVPETVEKCVNMDPDLWSLYQPYCHLLSGRTCYGIVETLEPYAVTKVKRTLSPSLERSPVAPKTHKPLEPCFVTTCVTSISELKELIAHVQKRLGSESLLTKDNRALSSLAWLPVALQTLLYFMTCSHQVDVDITGILANTKRSHSHLPPLVEWIRVASIHAEHRASGVVDDDDVRQAARLLMPFTDCEPRLLSSQCWSPGLSPSASIAACQFDMGLRMLLCGKRELAPQALTTLGPEKINAIDQQGMTPLMHACAQGDVDLVKLLLDNHAYLDSQVPHRDAQRYPQVAAAVQGWTAICYAVMIGHVYICQMLLDAGANPNASQGTGADAALQLAVAAGHYDLVSLLCARGADPHVTWALGPGKTGFGSTFATAAACGHRKVLRKLLAEPPPARDSDMMSLEEILSEGSPVSKGGNSPKLNRKRMKVLQEAMYHSSEHGFVEIAMELRSLGVPWSLHCWTQTLYHAYEQGQTAHARCLFRDFQSIPVNEYTVEFCEDGLAVLFHIFRECEDLSLMKDLASVFSACFGDEPLPTIEELPSTAPKIRIGADYVNNQEMSDVTFVVEGEPFYGHKIILATASPRFKQMLTIKPSENSEGHVPCIEITDIKYDIFTHVIRYVYSGKTQDPQEHWRVLELMHAAHYFMLAGLRRHCERLTADRMNVTNAIPAYKCAKCYEAKELLEYCECFMLANLETMIGDKTLRDLVLGEAGRTVSKGGRGN</sequence>
<reference evidence="5 6" key="1">
    <citation type="journal article" date="2007" name="Science">
        <title>Sea anemone genome reveals ancestral eumetazoan gene repertoire and genomic organization.</title>
        <authorList>
            <person name="Putnam N.H."/>
            <person name="Srivastava M."/>
            <person name="Hellsten U."/>
            <person name="Dirks B."/>
            <person name="Chapman J."/>
            <person name="Salamov A."/>
            <person name="Terry A."/>
            <person name="Shapiro H."/>
            <person name="Lindquist E."/>
            <person name="Kapitonov V.V."/>
            <person name="Jurka J."/>
            <person name="Genikhovich G."/>
            <person name="Grigoriev I.V."/>
            <person name="Lucas S.M."/>
            <person name="Steele R.E."/>
            <person name="Finnerty J.R."/>
            <person name="Technau U."/>
            <person name="Martindale M.Q."/>
            <person name="Rokhsar D.S."/>
        </authorList>
    </citation>
    <scope>NUCLEOTIDE SEQUENCE [LARGE SCALE GENOMIC DNA]</scope>
    <source>
        <strain evidence="6">CH2 X CH6</strain>
    </source>
</reference>
<keyword evidence="6" id="KW-1185">Reference proteome</keyword>